<dbReference type="AlphaFoldDB" id="A0A0S4LFF3"/>
<evidence type="ECO:0000313" key="1">
    <source>
        <dbReference type="EMBL" id="CUS34724.1"/>
    </source>
</evidence>
<dbReference type="Proteomes" id="UP000198736">
    <property type="component" value="Unassembled WGS sequence"/>
</dbReference>
<dbReference type="STRING" id="1742973.COMA2_180074"/>
<name>A0A0S4LFF3_9BACT</name>
<evidence type="ECO:0000313" key="2">
    <source>
        <dbReference type="Proteomes" id="UP000198736"/>
    </source>
</evidence>
<reference evidence="2" key="1">
    <citation type="submission" date="2015-10" db="EMBL/GenBank/DDBJ databases">
        <authorList>
            <person name="Luecker S."/>
            <person name="Luecker S."/>
        </authorList>
    </citation>
    <scope>NUCLEOTIDE SEQUENCE [LARGE SCALE GENOMIC DNA]</scope>
</reference>
<accession>A0A0S4LFF3</accession>
<organism evidence="1 2">
    <name type="scientific">Candidatus Nitrospira nitrificans</name>
    <dbReference type="NCBI Taxonomy" id="1742973"/>
    <lineage>
        <taxon>Bacteria</taxon>
        <taxon>Pseudomonadati</taxon>
        <taxon>Nitrospirota</taxon>
        <taxon>Nitrospiria</taxon>
        <taxon>Nitrospirales</taxon>
        <taxon>Nitrospiraceae</taxon>
        <taxon>Nitrospira</taxon>
    </lineage>
</organism>
<proteinExistence type="predicted"/>
<dbReference type="EMBL" id="CZPZ01000010">
    <property type="protein sequence ID" value="CUS34724.1"/>
    <property type="molecule type" value="Genomic_DNA"/>
</dbReference>
<protein>
    <submittedName>
        <fullName evidence="1">Uncharacterized protein</fullName>
    </submittedName>
</protein>
<sequence>MGFFSGLLIAADYEDRPAPDIQDQGKTRIRSHDTTPVSSKCLSIRECTSIMQERFQASFPILITPPL</sequence>
<gene>
    <name evidence="1" type="ORF">COMA2_180074</name>
</gene>
<keyword evidence="2" id="KW-1185">Reference proteome</keyword>